<dbReference type="GeneID" id="112688789"/>
<evidence type="ECO:0000313" key="3">
    <source>
        <dbReference type="RefSeq" id="XP_025417937.1"/>
    </source>
</evidence>
<accession>A0A8B8G4R9</accession>
<organism evidence="2 3">
    <name type="scientific">Sipha flava</name>
    <name type="common">yellow sugarcane aphid</name>
    <dbReference type="NCBI Taxonomy" id="143950"/>
    <lineage>
        <taxon>Eukaryota</taxon>
        <taxon>Metazoa</taxon>
        <taxon>Ecdysozoa</taxon>
        <taxon>Arthropoda</taxon>
        <taxon>Hexapoda</taxon>
        <taxon>Insecta</taxon>
        <taxon>Pterygota</taxon>
        <taxon>Neoptera</taxon>
        <taxon>Paraneoptera</taxon>
        <taxon>Hemiptera</taxon>
        <taxon>Sternorrhyncha</taxon>
        <taxon>Aphidomorpha</taxon>
        <taxon>Aphidoidea</taxon>
        <taxon>Aphididae</taxon>
        <taxon>Sipha</taxon>
    </lineage>
</organism>
<dbReference type="GO" id="GO:0046983">
    <property type="term" value="F:protein dimerization activity"/>
    <property type="evidence" value="ECO:0007669"/>
    <property type="project" value="InterPro"/>
</dbReference>
<name>A0A8B8G4R9_9HEMI</name>
<feature type="non-terminal residue" evidence="3">
    <location>
        <position position="196"/>
    </location>
</feature>
<proteinExistence type="predicted"/>
<reference evidence="3" key="1">
    <citation type="submission" date="2025-08" db="UniProtKB">
        <authorList>
            <consortium name="RefSeq"/>
        </authorList>
    </citation>
    <scope>IDENTIFICATION</scope>
</reference>
<keyword evidence="2" id="KW-1185">Reference proteome</keyword>
<dbReference type="InterPro" id="IPR008906">
    <property type="entry name" value="HATC_C_dom"/>
</dbReference>
<sequence>MIVVASNNAYCQVNKIITKNTLNSHNIHIKIQIFVMKRINHYFKTNKSEENILITCPTKKNKTLENDEQKQIEDNKHSINKELDIGNLFGLKIDDHTKAALLKRSNIPDEHFIYPFSINNKNGKQLKRYLRKNHFEQFTWLEYSSSKNGLFCNGLPSNILEVIDDCSDMIYPNISSLLHILASLPISVATAERSFS</sequence>
<dbReference type="OrthoDB" id="6622122at2759"/>
<feature type="domain" description="HAT C-terminal dimerisation" evidence="1">
    <location>
        <begin position="159"/>
        <end position="196"/>
    </location>
</feature>
<dbReference type="Pfam" id="PF05699">
    <property type="entry name" value="Dimer_Tnp_hAT"/>
    <property type="match status" value="1"/>
</dbReference>
<evidence type="ECO:0000259" key="1">
    <source>
        <dbReference type="Pfam" id="PF05699"/>
    </source>
</evidence>
<gene>
    <name evidence="3" type="primary">LOC112688789</name>
</gene>
<dbReference type="RefSeq" id="XP_025417937.1">
    <property type="nucleotide sequence ID" value="XM_025562152.1"/>
</dbReference>
<evidence type="ECO:0000313" key="2">
    <source>
        <dbReference type="Proteomes" id="UP000694846"/>
    </source>
</evidence>
<dbReference type="Proteomes" id="UP000694846">
    <property type="component" value="Unplaced"/>
</dbReference>
<protein>
    <submittedName>
        <fullName evidence="3">Uncharacterized protein LOC112688789</fullName>
    </submittedName>
</protein>
<dbReference type="AlphaFoldDB" id="A0A8B8G4R9"/>